<dbReference type="SMART" id="SM00972">
    <property type="entry name" value="SCPU"/>
    <property type="match status" value="1"/>
</dbReference>
<dbReference type="RefSeq" id="WP_101714739.1">
    <property type="nucleotide sequence ID" value="NZ_CP026100.1"/>
</dbReference>
<accession>A0A2N5CPA0</accession>
<dbReference type="PANTHER" id="PTHR37089:SF4">
    <property type="entry name" value="EXPORTED PROTEIN"/>
    <property type="match status" value="1"/>
</dbReference>
<dbReference type="PANTHER" id="PTHR37089">
    <property type="entry name" value="PROTEIN U-RELATED"/>
    <property type="match status" value="1"/>
</dbReference>
<organism evidence="4 5">
    <name type="scientific">Caulobacter flavus</name>
    <dbReference type="NCBI Taxonomy" id="1679497"/>
    <lineage>
        <taxon>Bacteria</taxon>
        <taxon>Pseudomonadati</taxon>
        <taxon>Pseudomonadota</taxon>
        <taxon>Alphaproteobacteria</taxon>
        <taxon>Caulobacterales</taxon>
        <taxon>Caulobacteraceae</taxon>
        <taxon>Caulobacter</taxon>
    </lineage>
</organism>
<name>A0A2N5CPA0_9CAUL</name>
<proteinExistence type="predicted"/>
<dbReference type="EMBL" id="CP026100">
    <property type="protein sequence ID" value="AYV48502.1"/>
    <property type="molecule type" value="Genomic_DNA"/>
</dbReference>
<feature type="signal peptide" evidence="1">
    <location>
        <begin position="1"/>
        <end position="25"/>
    </location>
</feature>
<dbReference type="InterPro" id="IPR053167">
    <property type="entry name" value="Spore_coat_component"/>
</dbReference>
<gene>
    <name evidence="3" type="ORF">C1707_20790</name>
    <name evidence="4" type="ORF">CFHF_20280</name>
</gene>
<evidence type="ECO:0000313" key="6">
    <source>
        <dbReference type="Proteomes" id="UP000281192"/>
    </source>
</evidence>
<dbReference type="EMBL" id="PJRQ01000041">
    <property type="protein sequence ID" value="PLR08782.1"/>
    <property type="molecule type" value="Genomic_DNA"/>
</dbReference>
<dbReference type="KEGG" id="cfh:C1707_20790"/>
<evidence type="ECO:0000313" key="3">
    <source>
        <dbReference type="EMBL" id="AYV48502.1"/>
    </source>
</evidence>
<keyword evidence="4" id="KW-0167">Capsid protein</keyword>
<sequence>MKKIATSVFVVGTMAFMAISGSATAATASSSFQVNLTIQGECKVQSASNVDFGSRGVIDANIDTTSTIGVQCTNSTPYTVALSAGAGTGATVGARKMTSAANDTVGYALYRDASRTQVWGVTQNVDTQAGTGNGAVQSYTAYGRVSAQTTPAQGAYSDLVAVTITY</sequence>
<dbReference type="Pfam" id="PF05229">
    <property type="entry name" value="SCPU"/>
    <property type="match status" value="1"/>
</dbReference>
<dbReference type="Proteomes" id="UP000234483">
    <property type="component" value="Unassembled WGS sequence"/>
</dbReference>
<feature type="chain" id="PRO_5044577736" evidence="1">
    <location>
        <begin position="26"/>
        <end position="166"/>
    </location>
</feature>
<keyword evidence="1" id="KW-0732">Signal</keyword>
<dbReference type="InterPro" id="IPR007893">
    <property type="entry name" value="Spore_coat_U/FanG"/>
</dbReference>
<keyword evidence="4" id="KW-0946">Virion</keyword>
<evidence type="ECO:0000256" key="1">
    <source>
        <dbReference type="SAM" id="SignalP"/>
    </source>
</evidence>
<dbReference type="AlphaFoldDB" id="A0A2N5CPA0"/>
<feature type="domain" description="Spore coat protein U/FanG" evidence="2">
    <location>
        <begin position="30"/>
        <end position="163"/>
    </location>
</feature>
<keyword evidence="6" id="KW-1185">Reference proteome</keyword>
<reference evidence="3 6" key="2">
    <citation type="submission" date="2018-01" db="EMBL/GenBank/DDBJ databases">
        <title>Complete genome sequence of Caulobacter flavus RHGG3.</title>
        <authorList>
            <person name="Yang E."/>
        </authorList>
    </citation>
    <scope>NUCLEOTIDE SEQUENCE [LARGE SCALE GENOMIC DNA]</scope>
    <source>
        <strain evidence="3 6">RHGG3</strain>
    </source>
</reference>
<reference evidence="4 5" key="1">
    <citation type="submission" date="2017-12" db="EMBL/GenBank/DDBJ databases">
        <title>The genome sequence of Caulobacter flavus CGMCC1 15093.</title>
        <authorList>
            <person name="Gao J."/>
            <person name="Mao X."/>
            <person name="Sun J."/>
        </authorList>
    </citation>
    <scope>NUCLEOTIDE SEQUENCE [LARGE SCALE GENOMIC DNA]</scope>
    <source>
        <strain evidence="4 5">CGMCC1 15093</strain>
    </source>
</reference>
<dbReference type="OrthoDB" id="7478692at2"/>
<dbReference type="Proteomes" id="UP000281192">
    <property type="component" value="Chromosome"/>
</dbReference>
<evidence type="ECO:0000313" key="4">
    <source>
        <dbReference type="EMBL" id="PLR08782.1"/>
    </source>
</evidence>
<protein>
    <submittedName>
        <fullName evidence="4">Spore coat protein U</fullName>
    </submittedName>
</protein>
<evidence type="ECO:0000259" key="2">
    <source>
        <dbReference type="Pfam" id="PF05229"/>
    </source>
</evidence>
<evidence type="ECO:0000313" key="5">
    <source>
        <dbReference type="Proteomes" id="UP000234483"/>
    </source>
</evidence>